<dbReference type="Pfam" id="PF13181">
    <property type="entry name" value="TPR_8"/>
    <property type="match status" value="1"/>
</dbReference>
<dbReference type="AlphaFoldDB" id="A0A6A0HE11"/>
<evidence type="ECO:0000256" key="3">
    <source>
        <dbReference type="ARBA" id="ARBA00004240"/>
    </source>
</evidence>
<evidence type="ECO:0000256" key="11">
    <source>
        <dbReference type="ARBA" id="ARBA00022824"/>
    </source>
</evidence>
<feature type="transmembrane region" description="Helical" evidence="17">
    <location>
        <begin position="100"/>
        <end position="121"/>
    </location>
</feature>
<dbReference type="Pfam" id="PF08409">
    <property type="entry name" value="TMTC_DUF1736"/>
    <property type="match status" value="1"/>
</dbReference>
<dbReference type="InterPro" id="IPR013618">
    <property type="entry name" value="TMTC_DUF1736"/>
</dbReference>
<evidence type="ECO:0000313" key="19">
    <source>
        <dbReference type="EMBL" id="KAA0203759.1"/>
    </source>
</evidence>
<evidence type="ECO:0000256" key="17">
    <source>
        <dbReference type="SAM" id="Phobius"/>
    </source>
</evidence>
<evidence type="ECO:0000256" key="14">
    <source>
        <dbReference type="ARBA" id="ARBA00045085"/>
    </source>
</evidence>
<protein>
    <recommendedName>
        <fullName evidence="6">dolichyl-phosphate-mannose--protein mannosyltransferase</fullName>
        <ecNumber evidence="6">2.4.1.109</ecNumber>
    </recommendedName>
</protein>
<keyword evidence="8 17" id="KW-0812">Transmembrane</keyword>
<keyword evidence="12 17" id="KW-1133">Transmembrane helix</keyword>
<dbReference type="SUPFAM" id="SSF48452">
    <property type="entry name" value="TPR-like"/>
    <property type="match status" value="1"/>
</dbReference>
<reference evidence="19" key="2">
    <citation type="journal article" date="2018" name="Environ. Sci. Technol.">
        <title>The Toxicogenome of Hyalella azteca: A Model for Sediment Ecotoxicology and Evolutionary Toxicology.</title>
        <authorList>
            <person name="Poynton H.C."/>
            <person name="Hasenbein S."/>
            <person name="Benoit J.B."/>
            <person name="Sepulveda M.S."/>
            <person name="Poelchau M.F."/>
            <person name="Hughes D.S.T."/>
            <person name="Murali S.C."/>
            <person name="Chen S."/>
            <person name="Glastad K.M."/>
            <person name="Goodisman M.A.D."/>
            <person name="Werren J.H."/>
            <person name="Vineis J.H."/>
            <person name="Bowen J.L."/>
            <person name="Friedrich M."/>
            <person name="Jones J."/>
            <person name="Robertson H.M."/>
            <person name="Feyereisen R."/>
            <person name="Mechler-Hickson A."/>
            <person name="Mathers N."/>
            <person name="Lee C.E."/>
            <person name="Colbourne J.K."/>
            <person name="Biales A."/>
            <person name="Johnston J.S."/>
            <person name="Wellborn G.A."/>
            <person name="Rosendale A.J."/>
            <person name="Cridge A.G."/>
            <person name="Munoz-Torres M.C."/>
            <person name="Bain P.A."/>
            <person name="Manny A.R."/>
            <person name="Major K.M."/>
            <person name="Lambert F.N."/>
            <person name="Vulpe C.D."/>
            <person name="Tuck P."/>
            <person name="Blalock B.J."/>
            <person name="Lin Y.Y."/>
            <person name="Smith M.E."/>
            <person name="Ochoa-Acuna H."/>
            <person name="Chen M.M."/>
            <person name="Childers C.P."/>
            <person name="Qu J."/>
            <person name="Dugan S."/>
            <person name="Lee S.L."/>
            <person name="Chao H."/>
            <person name="Dinh H."/>
            <person name="Han Y."/>
            <person name="Doddapaneni H."/>
            <person name="Worley K.C."/>
            <person name="Muzny D.M."/>
            <person name="Gibbs R.A."/>
            <person name="Richards S."/>
        </authorList>
    </citation>
    <scope>NUCLEOTIDE SEQUENCE</scope>
    <source>
        <strain evidence="19">HAZT.00-mixed</strain>
        <tissue evidence="19">Whole organism</tissue>
    </source>
</reference>
<sequence>MLFSGVSCYAASLIVSLFALVSFVGCIQGEFVFDDSEAIINNMDIRWQSPVADVFANDFWGTKLTHPSSHKSYRPLTVLSFRLNHLVSGLSPGSYHAFNVALHCLVSIAALHVFMHVLYGSRQCALLAGVLFATHPIHTEAVAGIVGRADLLCAFFVFCAVLAYIRAIKEDLHYSDGSLSPGASKGFESNRKSRGSPAVSSLNGDLLNTRSGISKGKHCRARSWLALCAMSTTVAMLCKEVGITALGLCSAYDVLVVSCSEAGGGLLCVLPLGPHRRWCLRKSNGCLLRRHIFLLVVGMSLLLWRFLIMGSAVPRFMEVDNPASFMDSLVYRVLNYQYIYLLNVILLLLPLWLCFDWSMGCIPLIESLTDVRALMVPLLWVALALLVWRGVCGRDATARYVLMCLALGVVPFLPATNLFFRVGFVIAERVLYIPAAGLSCLVVIGMKQLSLSGQVYKRIVGVLYWLLVSVFVLRCRQRTADWCSELQLFKSGLQVCPLNAKVHYNLGKVAGDAGDEVEAVARYREAIRLNPLYDQAMNNLANILKARALFSYDSALYLHSGLHSDIHATYITACVMQFNTDKGSLREAEALLRNATSLRPDFAAAWMNLGIVQASLGLKEAAHESYTLALQHRPVYPDCLYNLGNLYLERNMSDDALSAWRNATALKPTLSRAWINTLILLDSRQQYETAVTTAHVALKHLPDEASIHFNLANTLGKLGRYKESEVHFLAATRLDPGNANYWSNLGVLYHRYVAEKMLIYCIFFILCSLVFTNNMNEHIYYATCNLMQCNTDIF</sequence>
<evidence type="ECO:0000256" key="12">
    <source>
        <dbReference type="ARBA" id="ARBA00022989"/>
    </source>
</evidence>
<evidence type="ECO:0000256" key="2">
    <source>
        <dbReference type="ARBA" id="ARBA00004141"/>
    </source>
</evidence>
<evidence type="ECO:0000256" key="10">
    <source>
        <dbReference type="ARBA" id="ARBA00022803"/>
    </source>
</evidence>
<dbReference type="InterPro" id="IPR052346">
    <property type="entry name" value="O-mannosyl-transferase_TMTC"/>
</dbReference>
<evidence type="ECO:0000256" key="16">
    <source>
        <dbReference type="PROSITE-ProRule" id="PRU00339"/>
    </source>
</evidence>
<proteinExistence type="inferred from homology"/>
<comment type="caution">
    <text evidence="19">The sequence shown here is derived from an EMBL/GenBank/DDBJ whole genome shotgun (WGS) entry which is preliminary data.</text>
</comment>
<dbReference type="GO" id="GO:0030968">
    <property type="term" value="P:endoplasmic reticulum unfolded protein response"/>
    <property type="evidence" value="ECO:0007669"/>
    <property type="project" value="TreeGrafter"/>
</dbReference>
<reference evidence="19" key="3">
    <citation type="submission" date="2019-06" db="EMBL/GenBank/DDBJ databases">
        <authorList>
            <person name="Poynton C."/>
            <person name="Hasenbein S."/>
            <person name="Benoit J.B."/>
            <person name="Sepulveda M.S."/>
            <person name="Poelchau M.F."/>
            <person name="Murali S.C."/>
            <person name="Chen S."/>
            <person name="Glastad K.M."/>
            <person name="Werren J.H."/>
            <person name="Vineis J.H."/>
            <person name="Bowen J.L."/>
            <person name="Friedrich M."/>
            <person name="Jones J."/>
            <person name="Robertson H.M."/>
            <person name="Feyereisen R."/>
            <person name="Mechler-Hickson A."/>
            <person name="Mathers N."/>
            <person name="Lee C.E."/>
            <person name="Colbourne J.K."/>
            <person name="Biales A."/>
            <person name="Johnston J.S."/>
            <person name="Wellborn G.A."/>
            <person name="Rosendale A.J."/>
            <person name="Cridge A.G."/>
            <person name="Munoz-Torres M.C."/>
            <person name="Bain P.A."/>
            <person name="Manny A.R."/>
            <person name="Major K.M."/>
            <person name="Lambert F.N."/>
            <person name="Vulpe C.D."/>
            <person name="Tuck P."/>
            <person name="Blalock B.J."/>
            <person name="Lin Y.-Y."/>
            <person name="Smith M.E."/>
            <person name="Ochoa-Acuna H."/>
            <person name="Chen M.-J.M."/>
            <person name="Childers C.P."/>
            <person name="Qu J."/>
            <person name="Dugan S."/>
            <person name="Lee S.L."/>
            <person name="Chao H."/>
            <person name="Dinh H."/>
            <person name="Han Y."/>
            <person name="Doddapaneni H."/>
            <person name="Worley K.C."/>
            <person name="Muzny D.M."/>
            <person name="Gibbs R.A."/>
            <person name="Richards S."/>
        </authorList>
    </citation>
    <scope>NUCLEOTIDE SEQUENCE</scope>
    <source>
        <strain evidence="19">HAZT.00-mixed</strain>
        <tissue evidence="19">Whole organism</tissue>
    </source>
</reference>
<keyword evidence="13 17" id="KW-0472">Membrane</keyword>
<evidence type="ECO:0000256" key="5">
    <source>
        <dbReference type="ARBA" id="ARBA00007882"/>
    </source>
</evidence>
<evidence type="ECO:0000256" key="1">
    <source>
        <dbReference type="ARBA" id="ARBA00003582"/>
    </source>
</evidence>
<feature type="transmembrane region" description="Helical" evidence="17">
    <location>
        <begin position="292"/>
        <end position="317"/>
    </location>
</feature>
<dbReference type="PANTHER" id="PTHR44227:SF3">
    <property type="entry name" value="PROTEIN O-MANNOSYL-TRANSFERASE TMTC4"/>
    <property type="match status" value="1"/>
</dbReference>
<dbReference type="GO" id="GO:0016020">
    <property type="term" value="C:membrane"/>
    <property type="evidence" value="ECO:0007669"/>
    <property type="project" value="UniProtKB-SubCell"/>
</dbReference>
<dbReference type="EMBL" id="JQDR03000863">
    <property type="protein sequence ID" value="KAA0203759.1"/>
    <property type="molecule type" value="Genomic_DNA"/>
</dbReference>
<gene>
    <name evidence="19" type="ORF">HAZT_HAZT007557</name>
</gene>
<dbReference type="Gene3D" id="1.25.40.10">
    <property type="entry name" value="Tetratricopeptide repeat domain"/>
    <property type="match status" value="3"/>
</dbReference>
<feature type="repeat" description="TPR" evidence="16">
    <location>
        <begin position="705"/>
        <end position="738"/>
    </location>
</feature>
<feature type="transmembrane region" description="Helical" evidence="17">
    <location>
        <begin position="455"/>
        <end position="473"/>
    </location>
</feature>
<feature type="transmembrane region" description="Helical" evidence="17">
    <location>
        <begin position="400"/>
        <end position="419"/>
    </location>
</feature>
<dbReference type="OrthoDB" id="19588at2759"/>
<feature type="domain" description="DUF1736" evidence="18">
    <location>
        <begin position="311"/>
        <end position="383"/>
    </location>
</feature>
<keyword evidence="7" id="KW-0808">Transferase</keyword>
<evidence type="ECO:0000256" key="8">
    <source>
        <dbReference type="ARBA" id="ARBA00022692"/>
    </source>
</evidence>
<comment type="similarity">
    <text evidence="5">Belongs to the TMTC family.</text>
</comment>
<dbReference type="PANTHER" id="PTHR44227">
    <property type="match status" value="1"/>
</dbReference>
<feature type="transmembrane region" description="Helical" evidence="17">
    <location>
        <begin position="757"/>
        <end position="775"/>
    </location>
</feature>
<feature type="transmembrane region" description="Helical" evidence="17">
    <location>
        <begin position="371"/>
        <end position="388"/>
    </location>
</feature>
<feature type="repeat" description="TPR" evidence="16">
    <location>
        <begin position="500"/>
        <end position="533"/>
    </location>
</feature>
<name>A0A6A0HE11_HYAAZ</name>
<feature type="repeat" description="TPR" evidence="16">
    <location>
        <begin position="637"/>
        <end position="670"/>
    </location>
</feature>
<evidence type="ECO:0000256" key="6">
    <source>
        <dbReference type="ARBA" id="ARBA00012839"/>
    </source>
</evidence>
<dbReference type="SMART" id="SM00028">
    <property type="entry name" value="TPR"/>
    <property type="match status" value="4"/>
</dbReference>
<dbReference type="EC" id="2.4.1.109" evidence="6"/>
<dbReference type="UniPathway" id="UPA00378"/>
<feature type="transmembrane region" description="Helical" evidence="17">
    <location>
        <begin position="337"/>
        <end position="359"/>
    </location>
</feature>
<dbReference type="GO" id="GO:0005783">
    <property type="term" value="C:endoplasmic reticulum"/>
    <property type="evidence" value="ECO:0007669"/>
    <property type="project" value="UniProtKB-SubCell"/>
</dbReference>
<evidence type="ECO:0000256" key="15">
    <source>
        <dbReference type="ARBA" id="ARBA00045102"/>
    </source>
</evidence>
<evidence type="ECO:0000256" key="13">
    <source>
        <dbReference type="ARBA" id="ARBA00023136"/>
    </source>
</evidence>
<comment type="catalytic activity">
    <reaction evidence="15">
        <text>a di-trans,poly-cis-dolichyl beta-D-mannosyl phosphate + L-seryl-[protein] = 3-O-(alpha-D-mannosyl)-L-seryl-[protein] + a di-trans,poly-cis-dolichyl phosphate + H(+)</text>
        <dbReference type="Rhea" id="RHEA:17377"/>
        <dbReference type="Rhea" id="RHEA-COMP:9863"/>
        <dbReference type="Rhea" id="RHEA-COMP:13546"/>
        <dbReference type="Rhea" id="RHEA-COMP:19498"/>
        <dbReference type="Rhea" id="RHEA-COMP:19501"/>
        <dbReference type="ChEBI" id="CHEBI:15378"/>
        <dbReference type="ChEBI" id="CHEBI:29999"/>
        <dbReference type="ChEBI" id="CHEBI:57683"/>
        <dbReference type="ChEBI" id="CHEBI:58211"/>
        <dbReference type="ChEBI" id="CHEBI:137321"/>
        <dbReference type="EC" id="2.4.1.109"/>
    </reaction>
</comment>
<organism evidence="19">
    <name type="scientific">Hyalella azteca</name>
    <name type="common">Amphipod</name>
    <dbReference type="NCBI Taxonomy" id="294128"/>
    <lineage>
        <taxon>Eukaryota</taxon>
        <taxon>Metazoa</taxon>
        <taxon>Ecdysozoa</taxon>
        <taxon>Arthropoda</taxon>
        <taxon>Crustacea</taxon>
        <taxon>Multicrustacea</taxon>
        <taxon>Malacostraca</taxon>
        <taxon>Eumalacostraca</taxon>
        <taxon>Peracarida</taxon>
        <taxon>Amphipoda</taxon>
        <taxon>Senticaudata</taxon>
        <taxon>Talitrida</taxon>
        <taxon>Talitroidea</taxon>
        <taxon>Hyalellidae</taxon>
        <taxon>Hyalella</taxon>
    </lineage>
</organism>
<dbReference type="InterPro" id="IPR011990">
    <property type="entry name" value="TPR-like_helical_dom_sf"/>
</dbReference>
<evidence type="ECO:0000256" key="4">
    <source>
        <dbReference type="ARBA" id="ARBA00004922"/>
    </source>
</evidence>
<comment type="catalytic activity">
    <reaction evidence="14">
        <text>a di-trans,poly-cis-dolichyl beta-D-mannosyl phosphate + L-threonyl-[protein] = 3-O-(alpha-D-mannosyl)-L-threonyl-[protein] + a di-trans,poly-cis-dolichyl phosphate + H(+)</text>
        <dbReference type="Rhea" id="RHEA:53396"/>
        <dbReference type="Rhea" id="RHEA-COMP:11060"/>
        <dbReference type="Rhea" id="RHEA-COMP:13547"/>
        <dbReference type="Rhea" id="RHEA-COMP:19498"/>
        <dbReference type="Rhea" id="RHEA-COMP:19501"/>
        <dbReference type="ChEBI" id="CHEBI:15378"/>
        <dbReference type="ChEBI" id="CHEBI:30013"/>
        <dbReference type="ChEBI" id="CHEBI:57683"/>
        <dbReference type="ChEBI" id="CHEBI:58211"/>
        <dbReference type="ChEBI" id="CHEBI:137323"/>
        <dbReference type="EC" id="2.4.1.109"/>
    </reaction>
</comment>
<feature type="transmembrane region" description="Helical" evidence="17">
    <location>
        <begin position="431"/>
        <end position="449"/>
    </location>
</feature>
<comment type="pathway">
    <text evidence="4">Protein modification; protein glycosylation.</text>
</comment>
<dbReference type="GO" id="GO:0004169">
    <property type="term" value="F:dolichyl-phosphate-mannose-protein mannosyltransferase activity"/>
    <property type="evidence" value="ECO:0007669"/>
    <property type="project" value="UniProtKB-EC"/>
</dbReference>
<evidence type="ECO:0000259" key="18">
    <source>
        <dbReference type="Pfam" id="PF08409"/>
    </source>
</evidence>
<evidence type="ECO:0000256" key="9">
    <source>
        <dbReference type="ARBA" id="ARBA00022737"/>
    </source>
</evidence>
<feature type="transmembrane region" description="Helical" evidence="17">
    <location>
        <begin position="141"/>
        <end position="165"/>
    </location>
</feature>
<reference evidence="19" key="1">
    <citation type="submission" date="2014-08" db="EMBL/GenBank/DDBJ databases">
        <authorList>
            <person name="Murali S."/>
            <person name="Richards S."/>
            <person name="Bandaranaike D."/>
            <person name="Bellair M."/>
            <person name="Blankenburg K."/>
            <person name="Chao H."/>
            <person name="Dinh H."/>
            <person name="Doddapaneni H."/>
            <person name="Dugan-Rocha S."/>
            <person name="Elkadiri S."/>
            <person name="Gnanaolivu R."/>
            <person name="Hughes D."/>
            <person name="Lee S."/>
            <person name="Li M."/>
            <person name="Ming W."/>
            <person name="Munidasa M."/>
            <person name="Muniz J."/>
            <person name="Nguyen L."/>
            <person name="Osuji N."/>
            <person name="Pu L.-L."/>
            <person name="Puazo M."/>
            <person name="Skinner E."/>
            <person name="Qu C."/>
            <person name="Quiroz J."/>
            <person name="Raj R."/>
            <person name="Weissenberger G."/>
            <person name="Xin Y."/>
            <person name="Zou X."/>
            <person name="Han Y."/>
            <person name="Worley K."/>
            <person name="Muzny D."/>
            <person name="Gibbs R."/>
        </authorList>
    </citation>
    <scope>NUCLEOTIDE SEQUENCE</scope>
    <source>
        <strain evidence="19">HAZT.00-mixed</strain>
        <tissue evidence="19">Whole organism</tissue>
    </source>
</reference>
<comment type="subcellular location">
    <subcellularLocation>
        <location evidence="3">Endoplasmic reticulum</location>
    </subcellularLocation>
    <subcellularLocation>
        <location evidence="2">Membrane</location>
        <topology evidence="2">Multi-pass membrane protein</topology>
    </subcellularLocation>
</comment>
<keyword evidence="11" id="KW-0256">Endoplasmic reticulum</keyword>
<dbReference type="PROSITE" id="PS50005">
    <property type="entry name" value="TPR"/>
    <property type="match status" value="3"/>
</dbReference>
<keyword evidence="10 16" id="KW-0802">TPR repeat</keyword>
<dbReference type="Proteomes" id="UP000711488">
    <property type="component" value="Unassembled WGS sequence"/>
</dbReference>
<feature type="transmembrane region" description="Helical" evidence="17">
    <location>
        <begin position="6"/>
        <end position="27"/>
    </location>
</feature>
<dbReference type="InterPro" id="IPR019734">
    <property type="entry name" value="TPR_rpt"/>
</dbReference>
<dbReference type="Pfam" id="PF13432">
    <property type="entry name" value="TPR_16"/>
    <property type="match status" value="1"/>
</dbReference>
<accession>A0A6A0HE11</accession>
<comment type="function">
    <text evidence="1">Transfers mannosyl residues to the hydroxyl group of serine or threonine residues.</text>
</comment>
<evidence type="ECO:0000256" key="7">
    <source>
        <dbReference type="ARBA" id="ARBA00022679"/>
    </source>
</evidence>
<keyword evidence="9" id="KW-0677">Repeat</keyword>